<dbReference type="InterPro" id="IPR050214">
    <property type="entry name" value="Cys_Synth/Cystath_Beta-Synth"/>
</dbReference>
<dbReference type="NCBIfam" id="TIGR03945">
    <property type="entry name" value="PLP_SbnA_fam"/>
    <property type="match status" value="1"/>
</dbReference>
<name>A0ABV6DR03_9BACL</name>
<comment type="subunit">
    <text evidence="5">Homodimer.</text>
</comment>
<dbReference type="InterPro" id="IPR001926">
    <property type="entry name" value="TrpB-like_PALP"/>
</dbReference>
<evidence type="ECO:0000256" key="9">
    <source>
        <dbReference type="ARBA" id="ARBA00022898"/>
    </source>
</evidence>
<comment type="similarity">
    <text evidence="4">Belongs to the cysteine synthase/cystathionine beta-synthase family. SbnA subfamily.</text>
</comment>
<evidence type="ECO:0000256" key="8">
    <source>
        <dbReference type="ARBA" id="ARBA00022679"/>
    </source>
</evidence>
<dbReference type="RefSeq" id="WP_377472493.1">
    <property type="nucleotide sequence ID" value="NZ_JBHLWN010000079.1"/>
</dbReference>
<keyword evidence="8" id="KW-0808">Transferase</keyword>
<accession>A0ABV6DR03</accession>
<dbReference type="InterPro" id="IPR036052">
    <property type="entry name" value="TrpB-like_PALP_sf"/>
</dbReference>
<evidence type="ECO:0000313" key="11">
    <source>
        <dbReference type="EMBL" id="MFC0215037.1"/>
    </source>
</evidence>
<evidence type="ECO:0000256" key="5">
    <source>
        <dbReference type="ARBA" id="ARBA00011738"/>
    </source>
</evidence>
<dbReference type="CDD" id="cd01561">
    <property type="entry name" value="CBS_like"/>
    <property type="match status" value="1"/>
</dbReference>
<evidence type="ECO:0000256" key="7">
    <source>
        <dbReference type="ARBA" id="ARBA00016985"/>
    </source>
</evidence>
<evidence type="ECO:0000313" key="12">
    <source>
        <dbReference type="Proteomes" id="UP001589776"/>
    </source>
</evidence>
<comment type="cofactor">
    <cofactor evidence="1">
        <name>pyridoxal 5'-phosphate</name>
        <dbReference type="ChEBI" id="CHEBI:597326"/>
    </cofactor>
</comment>
<evidence type="ECO:0000256" key="2">
    <source>
        <dbReference type="ARBA" id="ARBA00004056"/>
    </source>
</evidence>
<dbReference type="InterPro" id="IPR023927">
    <property type="entry name" value="SbnA"/>
</dbReference>
<comment type="function">
    <text evidence="2">Catalyzes the synthesis of N-((2S)-2-amino-2-carboxyethyl)-L-glutamate (ACEGA) from O-phospho-L-serine and L-glutamate. Involved in the biosynthesis of L-2,3-diaminopropionic acid (L-Dap), a precursor of staphyloferrin B and antibiotics.</text>
</comment>
<gene>
    <name evidence="11" type="primary">sbnA</name>
    <name evidence="11" type="ORF">ACFFK0_21820</name>
</gene>
<dbReference type="EC" id="2.5.1.140" evidence="6"/>
<dbReference type="EMBL" id="JBHLWN010000079">
    <property type="protein sequence ID" value="MFC0215037.1"/>
    <property type="molecule type" value="Genomic_DNA"/>
</dbReference>
<comment type="caution">
    <text evidence="11">The sequence shown here is derived from an EMBL/GenBank/DDBJ whole genome shotgun (WGS) entry which is preliminary data.</text>
</comment>
<dbReference type="SUPFAM" id="SSF53686">
    <property type="entry name" value="Tryptophan synthase beta subunit-like PLP-dependent enzymes"/>
    <property type="match status" value="1"/>
</dbReference>
<evidence type="ECO:0000256" key="4">
    <source>
        <dbReference type="ARBA" id="ARBA00008519"/>
    </source>
</evidence>
<proteinExistence type="inferred from homology"/>
<evidence type="ECO:0000256" key="1">
    <source>
        <dbReference type="ARBA" id="ARBA00001933"/>
    </source>
</evidence>
<sequence>MTYPSILDKVGQTPMIRMNDAELEQIDLYAKMEGFNPTGSVKDRSASYILDKLLRSGTITRDTIMIESSSGNFGVALSNYCRSLGLKFWCVVDPNISPENELIISKLSDNMIKVTEPDQSGGYLLTRIAVVQRLLRELPDCYWINQYGNPLNAEAYYNSLGTEICDEMGTIDYLFLGVSSGGTIAGVSAKVKERFPDAKVIAVDMQGSVIFGETPRKRHIPGIGSSMVPDILQQARYDDVVFVDEIATIDHCHRLMKEHYMYAGGSSGSVYAAVRHYFAGRSFSRQQRVVMIFPDRGERYASTIYNEAWCSSIRELIHGPRAFTLSDSMLTEAAGTVSR</sequence>
<evidence type="ECO:0000256" key="6">
    <source>
        <dbReference type="ARBA" id="ARBA00012331"/>
    </source>
</evidence>
<organism evidence="11 12">
    <name type="scientific">Paenibacillus chartarius</name>
    <dbReference type="NCBI Taxonomy" id="747481"/>
    <lineage>
        <taxon>Bacteria</taxon>
        <taxon>Bacillati</taxon>
        <taxon>Bacillota</taxon>
        <taxon>Bacilli</taxon>
        <taxon>Bacillales</taxon>
        <taxon>Paenibacillaceae</taxon>
        <taxon>Paenibacillus</taxon>
    </lineage>
</organism>
<dbReference type="Pfam" id="PF00291">
    <property type="entry name" value="PALP"/>
    <property type="match status" value="1"/>
</dbReference>
<dbReference type="PANTHER" id="PTHR10314">
    <property type="entry name" value="CYSTATHIONINE BETA-SYNTHASE"/>
    <property type="match status" value="1"/>
</dbReference>
<dbReference type="PROSITE" id="PS00901">
    <property type="entry name" value="CYS_SYNTHASE"/>
    <property type="match status" value="1"/>
</dbReference>
<comment type="pathway">
    <text evidence="3">Siderophore biosynthesis.</text>
</comment>
<dbReference type="Gene3D" id="3.40.50.1100">
    <property type="match status" value="2"/>
</dbReference>
<keyword evidence="12" id="KW-1185">Reference proteome</keyword>
<keyword evidence="9" id="KW-0663">Pyridoxal phosphate</keyword>
<dbReference type="Proteomes" id="UP001589776">
    <property type="component" value="Unassembled WGS sequence"/>
</dbReference>
<reference evidence="11 12" key="1">
    <citation type="submission" date="2024-09" db="EMBL/GenBank/DDBJ databases">
        <authorList>
            <person name="Sun Q."/>
            <person name="Mori K."/>
        </authorList>
    </citation>
    <scope>NUCLEOTIDE SEQUENCE [LARGE SCALE GENOMIC DNA]</scope>
    <source>
        <strain evidence="11 12">CCM 7759</strain>
    </source>
</reference>
<feature type="domain" description="Tryptophan synthase beta chain-like PALP" evidence="10">
    <location>
        <begin position="7"/>
        <end position="295"/>
    </location>
</feature>
<evidence type="ECO:0000259" key="10">
    <source>
        <dbReference type="Pfam" id="PF00291"/>
    </source>
</evidence>
<evidence type="ECO:0000256" key="3">
    <source>
        <dbReference type="ARBA" id="ARBA00004924"/>
    </source>
</evidence>
<dbReference type="InterPro" id="IPR001216">
    <property type="entry name" value="P-phosphate_BS"/>
</dbReference>
<protein>
    <recommendedName>
        <fullName evidence="7">N-(2-amino-2-carboxyethyl)-L-glutamate synthase</fullName>
        <ecNumber evidence="6">2.5.1.140</ecNumber>
    </recommendedName>
</protein>